<evidence type="ECO:0000313" key="2">
    <source>
        <dbReference type="Proteomes" id="UP000826212"/>
    </source>
</evidence>
<sequence>MKIYRDNINGIIFTLIFHILFLAFAMTQKFEVRYEVDSNDIVLVESVPEPIEKPKENPKAKYLSKPEVKSSAAVNDSHLSESTTDDPFFDQSYQDEIAEAEKLMNRVNKQLQKNNVPSESIASKSVPKKKVDNASKRDRKKTVFVGKSNIHYSLEGRFHTHLPIPIYLAENGGKVFVDIIVNRRGSVISANLNNAKSSYDDPSLVKYALEAAKSSTFDPSTTSSNRQSGYIVYTFVPQ</sequence>
<gene>
    <name evidence="1" type="ORF">K4L44_02320</name>
</gene>
<name>A0AC61NNF5_9BACT</name>
<dbReference type="Proteomes" id="UP000826212">
    <property type="component" value="Chromosome"/>
</dbReference>
<keyword evidence="2" id="KW-1185">Reference proteome</keyword>
<evidence type="ECO:0000313" key="1">
    <source>
        <dbReference type="EMBL" id="QZE14717.1"/>
    </source>
</evidence>
<proteinExistence type="predicted"/>
<organism evidence="1 2">
    <name type="scientific">Halosquirtibacter laminarini</name>
    <dbReference type="NCBI Taxonomy" id="3374600"/>
    <lineage>
        <taxon>Bacteria</taxon>
        <taxon>Pseudomonadati</taxon>
        <taxon>Bacteroidota</taxon>
        <taxon>Bacteroidia</taxon>
        <taxon>Marinilabiliales</taxon>
        <taxon>Prolixibacteraceae</taxon>
        <taxon>Halosquirtibacter</taxon>
    </lineage>
</organism>
<reference evidence="1" key="1">
    <citation type="submission" date="2021-08" db="EMBL/GenBank/DDBJ databases">
        <title>Novel anaerobic bacterium isolated from sea squirt in East Sea, Republic of Korea.</title>
        <authorList>
            <person name="Nguyen T.H."/>
            <person name="Li Z."/>
            <person name="Lee Y.-J."/>
            <person name="Ko J."/>
            <person name="Kim S.-G."/>
        </authorList>
    </citation>
    <scope>NUCLEOTIDE SEQUENCE</scope>
    <source>
        <strain evidence="1">KCTC 25031</strain>
    </source>
</reference>
<protein>
    <submittedName>
        <fullName evidence="1">Uncharacterized protein</fullName>
    </submittedName>
</protein>
<accession>A0AC61NNF5</accession>
<dbReference type="EMBL" id="CP081303">
    <property type="protein sequence ID" value="QZE14717.1"/>
    <property type="molecule type" value="Genomic_DNA"/>
</dbReference>